<dbReference type="InterPro" id="IPR020630">
    <property type="entry name" value="THF_DH/CycHdrlase_cat_dom"/>
</dbReference>
<feature type="binding site" evidence="12">
    <location>
        <position position="242"/>
    </location>
    <ligand>
        <name>NADP(+)</name>
        <dbReference type="ChEBI" id="CHEBI:58349"/>
    </ligand>
</feature>
<dbReference type="Proteomes" id="UP000193963">
    <property type="component" value="Unassembled WGS sequence"/>
</dbReference>
<evidence type="ECO:0000259" key="13">
    <source>
        <dbReference type="Pfam" id="PF00763"/>
    </source>
</evidence>
<protein>
    <recommendedName>
        <fullName evidence="12">Bifunctional protein FolD</fullName>
    </recommendedName>
    <domain>
        <recommendedName>
            <fullName evidence="12">Methylenetetrahydrofolate dehydrogenase</fullName>
            <ecNumber evidence="12">1.5.1.5</ecNumber>
        </recommendedName>
    </domain>
    <domain>
        <recommendedName>
            <fullName evidence="12">Methenyltetrahydrofolate cyclohydrolase</fullName>
            <ecNumber evidence="12">3.5.4.9</ecNumber>
        </recommendedName>
    </domain>
</protein>
<evidence type="ECO:0000256" key="4">
    <source>
        <dbReference type="ARBA" id="ARBA00022605"/>
    </source>
</evidence>
<dbReference type="GO" id="GO:0006164">
    <property type="term" value="P:purine nucleotide biosynthetic process"/>
    <property type="evidence" value="ECO:0007669"/>
    <property type="project" value="UniProtKB-KW"/>
</dbReference>
<dbReference type="FunFam" id="3.40.50.10860:FF:000005">
    <property type="entry name" value="C-1-tetrahydrofolate synthase, cytoplasmic, putative"/>
    <property type="match status" value="1"/>
</dbReference>
<evidence type="ECO:0000256" key="12">
    <source>
        <dbReference type="HAMAP-Rule" id="MF_01576"/>
    </source>
</evidence>
<feature type="domain" description="Tetrahydrofolate dehydrogenase/cyclohydrolase catalytic" evidence="13">
    <location>
        <begin position="10"/>
        <end position="124"/>
    </location>
</feature>
<comment type="subunit">
    <text evidence="2 12">Homodimer.</text>
</comment>
<dbReference type="GO" id="GO:0004488">
    <property type="term" value="F:methylenetetrahydrofolate dehydrogenase (NADP+) activity"/>
    <property type="evidence" value="ECO:0007669"/>
    <property type="project" value="UniProtKB-UniRule"/>
</dbReference>
<evidence type="ECO:0000256" key="9">
    <source>
        <dbReference type="ARBA" id="ARBA00023102"/>
    </source>
</evidence>
<dbReference type="EC" id="1.5.1.5" evidence="12"/>
<keyword evidence="9 12" id="KW-0368">Histidine biosynthesis</keyword>
<gene>
    <name evidence="15" type="primary">folD_3</name>
    <name evidence="12" type="synonym">folD</name>
    <name evidence="15" type="ORF">PSM7751_03287</name>
</gene>
<evidence type="ECO:0000256" key="5">
    <source>
        <dbReference type="ARBA" id="ARBA00022755"/>
    </source>
</evidence>
<name>A0A1X6ZY85_9RHOB</name>
<dbReference type="PANTHER" id="PTHR48099:SF5">
    <property type="entry name" value="C-1-TETRAHYDROFOLATE SYNTHASE, CYTOPLASMIC"/>
    <property type="match status" value="1"/>
</dbReference>
<dbReference type="GO" id="GO:0035999">
    <property type="term" value="P:tetrahydrofolate interconversion"/>
    <property type="evidence" value="ECO:0007669"/>
    <property type="project" value="UniProtKB-UniRule"/>
</dbReference>
<evidence type="ECO:0000256" key="1">
    <source>
        <dbReference type="ARBA" id="ARBA00004777"/>
    </source>
</evidence>
<keyword evidence="10 12" id="KW-0486">Methionine biosynthesis</keyword>
<keyword evidence="5 12" id="KW-0658">Purine biosynthesis</keyword>
<dbReference type="GO" id="GO:0000105">
    <property type="term" value="P:L-histidine biosynthetic process"/>
    <property type="evidence" value="ECO:0007669"/>
    <property type="project" value="UniProtKB-KW"/>
</dbReference>
<accession>A0A1X6ZY85</accession>
<dbReference type="PANTHER" id="PTHR48099">
    <property type="entry name" value="C-1-TETRAHYDROFOLATE SYNTHASE, CYTOPLASMIC-RELATED"/>
    <property type="match status" value="1"/>
</dbReference>
<keyword evidence="8 12" id="KW-0560">Oxidoreductase</keyword>
<keyword evidence="7 12" id="KW-0521">NADP</keyword>
<feature type="binding site" evidence="12">
    <location>
        <begin position="174"/>
        <end position="176"/>
    </location>
    <ligand>
        <name>NADP(+)</name>
        <dbReference type="ChEBI" id="CHEBI:58349"/>
    </ligand>
</feature>
<dbReference type="Pfam" id="PF02882">
    <property type="entry name" value="THF_DHG_CYH_C"/>
    <property type="match status" value="1"/>
</dbReference>
<organism evidence="15 16">
    <name type="scientific">Pseudooceanicola marinus</name>
    <dbReference type="NCBI Taxonomy" id="396013"/>
    <lineage>
        <taxon>Bacteria</taxon>
        <taxon>Pseudomonadati</taxon>
        <taxon>Pseudomonadota</taxon>
        <taxon>Alphaproteobacteria</taxon>
        <taxon>Rhodobacterales</taxon>
        <taxon>Paracoccaceae</taxon>
        <taxon>Pseudooceanicola</taxon>
    </lineage>
</organism>
<reference evidence="16" key="1">
    <citation type="submission" date="2017-03" db="EMBL/GenBank/DDBJ databases">
        <authorList>
            <person name="Rodrigo-Torres L."/>
            <person name="Arahal R.D."/>
            <person name="Lucena T."/>
        </authorList>
    </citation>
    <scope>NUCLEOTIDE SEQUENCE [LARGE SCALE GENOMIC DNA]</scope>
    <source>
        <strain evidence="16">CECT 7751</strain>
    </source>
</reference>
<dbReference type="InterPro" id="IPR046346">
    <property type="entry name" value="Aminoacid_DH-like_N_sf"/>
</dbReference>
<comment type="caution">
    <text evidence="12">Lacks conserved residue(s) required for the propagation of feature annotation.</text>
</comment>
<dbReference type="SUPFAM" id="SSF53223">
    <property type="entry name" value="Aminoacid dehydrogenase-like, N-terminal domain"/>
    <property type="match status" value="1"/>
</dbReference>
<dbReference type="HAMAP" id="MF_01576">
    <property type="entry name" value="THF_DHG_CYH"/>
    <property type="match status" value="1"/>
</dbReference>
<dbReference type="GO" id="GO:0004477">
    <property type="term" value="F:methenyltetrahydrofolate cyclohydrolase activity"/>
    <property type="evidence" value="ECO:0007669"/>
    <property type="project" value="UniProtKB-UniRule"/>
</dbReference>
<evidence type="ECO:0000256" key="11">
    <source>
        <dbReference type="ARBA" id="ARBA00023268"/>
    </source>
</evidence>
<evidence type="ECO:0000313" key="15">
    <source>
        <dbReference type="EMBL" id="SLN64583.1"/>
    </source>
</evidence>
<dbReference type="Gene3D" id="3.40.50.10860">
    <property type="entry name" value="Leucine Dehydrogenase, chain A, domain 1"/>
    <property type="match status" value="1"/>
</dbReference>
<evidence type="ECO:0000256" key="3">
    <source>
        <dbReference type="ARBA" id="ARBA00022563"/>
    </source>
</evidence>
<keyword evidence="6 12" id="KW-0378">Hydrolase</keyword>
<dbReference type="RefSeq" id="WP_085889326.1">
    <property type="nucleotide sequence ID" value="NZ_FWFN01000007.1"/>
</dbReference>
<comment type="catalytic activity">
    <reaction evidence="12">
        <text>(6R)-5,10-methylene-5,6,7,8-tetrahydrofolate + NADP(+) = (6R)-5,10-methenyltetrahydrofolate + NADPH</text>
        <dbReference type="Rhea" id="RHEA:22812"/>
        <dbReference type="ChEBI" id="CHEBI:15636"/>
        <dbReference type="ChEBI" id="CHEBI:57455"/>
        <dbReference type="ChEBI" id="CHEBI:57783"/>
        <dbReference type="ChEBI" id="CHEBI:58349"/>
        <dbReference type="EC" id="1.5.1.5"/>
    </reaction>
</comment>
<dbReference type="InterPro" id="IPR020631">
    <property type="entry name" value="THF_DH/CycHdrlase_NAD-bd_dom"/>
</dbReference>
<dbReference type="PRINTS" id="PR00085">
    <property type="entry name" value="THFDHDRGNASE"/>
</dbReference>
<comment type="similarity">
    <text evidence="12">Belongs to the tetrahydrofolate dehydrogenase/cyclohydrolase family.</text>
</comment>
<evidence type="ECO:0000256" key="6">
    <source>
        <dbReference type="ARBA" id="ARBA00022801"/>
    </source>
</evidence>
<dbReference type="Gene3D" id="3.40.50.720">
    <property type="entry name" value="NAD(P)-binding Rossmann-like Domain"/>
    <property type="match status" value="1"/>
</dbReference>
<dbReference type="EC" id="3.5.4.9" evidence="12"/>
<dbReference type="OrthoDB" id="9803580at2"/>
<sequence length="293" mass="30196">MSVLRSATLLDGDALAEGLRRQMTARAAQLRRHGITPCMATVLVGENVASASYIGRKHADCAEIGIEARDIRLPADTAMPALLDQVAALNAEAAVHGLMVQLPLPGALDDDTALAAVSPAKDIDGLHPENLGRLLAGAPDLLTTGLLPCTPHAILQLLRHHAVPLSGARVAVIGRGPLVGRPLAMLLSLKGIDAEVTLLHSASRDLAEVTRRADVVIAAAGQPGLVTAQMIRPGAAVVGVGITYGADGRMVSDIAADVARVAGWVTPPHGSVGALTRAALLQNLLMIAERDLA</sequence>
<dbReference type="CDD" id="cd01080">
    <property type="entry name" value="NAD_bind_m-THF_DH_Cyclohyd"/>
    <property type="match status" value="1"/>
</dbReference>
<dbReference type="UniPathway" id="UPA00193"/>
<evidence type="ECO:0000256" key="7">
    <source>
        <dbReference type="ARBA" id="ARBA00022857"/>
    </source>
</evidence>
<evidence type="ECO:0000256" key="10">
    <source>
        <dbReference type="ARBA" id="ARBA00023167"/>
    </source>
</evidence>
<comment type="pathway">
    <text evidence="1 12">One-carbon metabolism; tetrahydrofolate interconversion.</text>
</comment>
<keyword evidence="11 12" id="KW-0511">Multifunctional enzyme</keyword>
<keyword evidence="4 12" id="KW-0028">Amino-acid biosynthesis</keyword>
<dbReference type="InterPro" id="IPR036291">
    <property type="entry name" value="NAD(P)-bd_dom_sf"/>
</dbReference>
<evidence type="ECO:0000256" key="8">
    <source>
        <dbReference type="ARBA" id="ARBA00023002"/>
    </source>
</evidence>
<keyword evidence="16" id="KW-1185">Reference proteome</keyword>
<dbReference type="GO" id="GO:0009086">
    <property type="term" value="P:methionine biosynthetic process"/>
    <property type="evidence" value="ECO:0007669"/>
    <property type="project" value="UniProtKB-KW"/>
</dbReference>
<comment type="catalytic activity">
    <reaction evidence="12">
        <text>(6R)-5,10-methenyltetrahydrofolate + H2O = (6R)-10-formyltetrahydrofolate + H(+)</text>
        <dbReference type="Rhea" id="RHEA:23700"/>
        <dbReference type="ChEBI" id="CHEBI:15377"/>
        <dbReference type="ChEBI" id="CHEBI:15378"/>
        <dbReference type="ChEBI" id="CHEBI:57455"/>
        <dbReference type="ChEBI" id="CHEBI:195366"/>
        <dbReference type="EC" id="3.5.4.9"/>
    </reaction>
</comment>
<evidence type="ECO:0000259" key="14">
    <source>
        <dbReference type="Pfam" id="PF02882"/>
    </source>
</evidence>
<dbReference type="InterPro" id="IPR000672">
    <property type="entry name" value="THF_DH/CycHdrlase"/>
</dbReference>
<dbReference type="Pfam" id="PF00763">
    <property type="entry name" value="THF_DHG_CYH"/>
    <property type="match status" value="1"/>
</dbReference>
<evidence type="ECO:0000256" key="2">
    <source>
        <dbReference type="ARBA" id="ARBA00011738"/>
    </source>
</evidence>
<comment type="function">
    <text evidence="12">Catalyzes the oxidation of 5,10-methylenetetrahydrofolate to 5,10-methenyltetrahydrofolate and then the hydrolysis of 5,10-methenyltetrahydrofolate to 10-formyltetrahydrofolate.</text>
</comment>
<dbReference type="GO" id="GO:0005829">
    <property type="term" value="C:cytosol"/>
    <property type="evidence" value="ECO:0007669"/>
    <property type="project" value="TreeGrafter"/>
</dbReference>
<evidence type="ECO:0000313" key="16">
    <source>
        <dbReference type="Proteomes" id="UP000193963"/>
    </source>
</evidence>
<dbReference type="SUPFAM" id="SSF51735">
    <property type="entry name" value="NAD(P)-binding Rossmann-fold domains"/>
    <property type="match status" value="1"/>
</dbReference>
<dbReference type="AlphaFoldDB" id="A0A1X6ZY85"/>
<dbReference type="EMBL" id="FWFN01000007">
    <property type="protein sequence ID" value="SLN64583.1"/>
    <property type="molecule type" value="Genomic_DNA"/>
</dbReference>
<keyword evidence="3 12" id="KW-0554">One-carbon metabolism</keyword>
<feature type="domain" description="Tetrahydrofolate dehydrogenase/cyclohydrolase NAD(P)-binding" evidence="14">
    <location>
        <begin position="148"/>
        <end position="290"/>
    </location>
</feature>
<proteinExistence type="inferred from homology"/>